<reference evidence="3 4" key="1">
    <citation type="journal article" date="2020" name="Nature">
        <title>Six reference-quality genomes reveal evolution of bat adaptations.</title>
        <authorList>
            <person name="Jebb D."/>
            <person name="Huang Z."/>
            <person name="Pippel M."/>
            <person name="Hughes G.M."/>
            <person name="Lavrichenko K."/>
            <person name="Devanna P."/>
            <person name="Winkler S."/>
            <person name="Jermiin L.S."/>
            <person name="Skirmuntt E.C."/>
            <person name="Katzourakis A."/>
            <person name="Burkitt-Gray L."/>
            <person name="Ray D.A."/>
            <person name="Sullivan K.A.M."/>
            <person name="Roscito J.G."/>
            <person name="Kirilenko B.M."/>
            <person name="Davalos L.M."/>
            <person name="Corthals A.P."/>
            <person name="Power M.L."/>
            <person name="Jones G."/>
            <person name="Ransome R.D."/>
            <person name="Dechmann D.K.N."/>
            <person name="Locatelli A.G."/>
            <person name="Puechmaille S.J."/>
            <person name="Fedrigo O."/>
            <person name="Jarvis E.D."/>
            <person name="Hiller M."/>
            <person name="Vernes S.C."/>
            <person name="Myers E.W."/>
            <person name="Teeling E.C."/>
        </authorList>
    </citation>
    <scope>NUCLEOTIDE SEQUENCE [LARGE SCALE GENOMIC DNA]</scope>
    <source>
        <strain evidence="3">MRouAeg1</strain>
        <tissue evidence="3">Muscle</tissue>
    </source>
</reference>
<accession>A0A7J8EK96</accession>
<comment type="caution">
    <text evidence="3">The sequence shown here is derived from an EMBL/GenBank/DDBJ whole genome shotgun (WGS) entry which is preliminary data.</text>
</comment>
<dbReference type="GO" id="GO:0070525">
    <property type="term" value="P:tRNA threonylcarbamoyladenosine metabolic process"/>
    <property type="evidence" value="ECO:0007669"/>
    <property type="project" value="TreeGrafter"/>
</dbReference>
<dbReference type="InterPro" id="IPR015419">
    <property type="entry name" value="CTAG/Pcc1"/>
</dbReference>
<evidence type="ECO:0000313" key="3">
    <source>
        <dbReference type="EMBL" id="KAF6435884.1"/>
    </source>
</evidence>
<feature type="region of interest" description="Disordered" evidence="2">
    <location>
        <begin position="1"/>
        <end position="116"/>
    </location>
</feature>
<keyword evidence="4" id="KW-1185">Reference proteome</keyword>
<gene>
    <name evidence="3" type="ORF">HJG63_012597</name>
</gene>
<dbReference type="Pfam" id="PF09341">
    <property type="entry name" value="Pcc1"/>
    <property type="match status" value="1"/>
</dbReference>
<sequence>MASEENKEVAAEERSGVVDGAFDDFGGPGDQGGHVSPDFLIGPCGLDGPGSPGGHSNQGAPGSLNDQGLAEAHDDQGGLNAPGYQGGAVAHDHQGGLGAPNDQGGPDPQENQGGAGVLDHQEGHVALYDHGGDRGVFRHEVLERVEFAAVGAPNVARAERVSGPGGDAASEAEGRGDRPIILTITVPFESHLEAEMVRLAMDIDIPPHHQAIQKEFRVHGSILAVRWIAEEPGPLQDSVNSFFQLLSLLL</sequence>
<name>A0A7J8EK96_ROUAE</name>
<dbReference type="EMBL" id="JACASE010000009">
    <property type="protein sequence ID" value="KAF6435884.1"/>
    <property type="molecule type" value="Genomic_DNA"/>
</dbReference>
<evidence type="ECO:0000256" key="1">
    <source>
        <dbReference type="ARBA" id="ARBA00007073"/>
    </source>
</evidence>
<proteinExistence type="inferred from homology"/>
<dbReference type="Proteomes" id="UP000593571">
    <property type="component" value="Unassembled WGS sequence"/>
</dbReference>
<dbReference type="GO" id="GO:0000408">
    <property type="term" value="C:EKC/KEOPS complex"/>
    <property type="evidence" value="ECO:0007669"/>
    <property type="project" value="TreeGrafter"/>
</dbReference>
<dbReference type="AlphaFoldDB" id="A0A7J8EK96"/>
<dbReference type="PANTHER" id="PTHR31283:SF16">
    <property type="entry name" value="CTAG2 LIKE 2"/>
    <property type="match status" value="1"/>
</dbReference>
<feature type="compositionally biased region" description="Basic and acidic residues" evidence="2">
    <location>
        <begin position="1"/>
        <end position="16"/>
    </location>
</feature>
<evidence type="ECO:0000313" key="4">
    <source>
        <dbReference type="Proteomes" id="UP000593571"/>
    </source>
</evidence>
<dbReference type="PANTHER" id="PTHR31283">
    <property type="entry name" value="EKC/KEOPS COMPLEX SUBUNIT PCC1 FAMILY MEMBER"/>
    <property type="match status" value="1"/>
</dbReference>
<dbReference type="Gene3D" id="3.30.310.50">
    <property type="entry name" value="Alpha-D-phosphohexomutase, C-terminal domain"/>
    <property type="match status" value="1"/>
</dbReference>
<feature type="compositionally biased region" description="Polar residues" evidence="2">
    <location>
        <begin position="54"/>
        <end position="66"/>
    </location>
</feature>
<evidence type="ECO:0000256" key="2">
    <source>
        <dbReference type="SAM" id="MobiDB-lite"/>
    </source>
</evidence>
<comment type="similarity">
    <text evidence="1">Belongs to the CTAG/PCC1 family.</text>
</comment>
<protein>
    <submittedName>
        <fullName evidence="3">Uncharacterized protein</fullName>
    </submittedName>
</protein>
<dbReference type="OrthoDB" id="9629153at2759"/>
<organism evidence="3 4">
    <name type="scientific">Rousettus aegyptiacus</name>
    <name type="common">Egyptian fruit bat</name>
    <name type="synonym">Pteropus aegyptiacus</name>
    <dbReference type="NCBI Taxonomy" id="9407"/>
    <lineage>
        <taxon>Eukaryota</taxon>
        <taxon>Metazoa</taxon>
        <taxon>Chordata</taxon>
        <taxon>Craniata</taxon>
        <taxon>Vertebrata</taxon>
        <taxon>Euteleostomi</taxon>
        <taxon>Mammalia</taxon>
        <taxon>Eutheria</taxon>
        <taxon>Laurasiatheria</taxon>
        <taxon>Chiroptera</taxon>
        <taxon>Yinpterochiroptera</taxon>
        <taxon>Pteropodoidea</taxon>
        <taxon>Pteropodidae</taxon>
        <taxon>Rousettinae</taxon>
        <taxon>Rousettus</taxon>
    </lineage>
</organism>